<dbReference type="InterPro" id="IPR055449">
    <property type="entry name" value="Iec3-like_M"/>
</dbReference>
<dbReference type="STRING" id="86259.A0A4Z1P600"/>
<feature type="compositionally biased region" description="Basic and acidic residues" evidence="2">
    <location>
        <begin position="304"/>
        <end position="314"/>
    </location>
</feature>
<comment type="caution">
    <text evidence="5">The sequence shown here is derived from an EMBL/GenBank/DDBJ whole genome shotgun (WGS) entry which is preliminary data.</text>
</comment>
<evidence type="ECO:0000313" key="5">
    <source>
        <dbReference type="EMBL" id="TID17389.1"/>
    </source>
</evidence>
<sequence length="323" mass="35588">MSLQDIMNPTTTTTTTEAQTFDTILKDTSKQPLRSWRKKYRKMKLRFDKAMDESSSLYRDCHKLEILAKRLQEENDQYLETLLNLNESSHTPSFELGSPHEDIDPVPSASAVPALEPDEPPSLKSLLARVPHTHLDSGISRYPIELTLNPPPGYLSPAYEEEYLATLDAQIMGPTGLDNVWRPLQVAQSRQLPPEKELHNSNPVSVLSWLRRNHPETFIQEKEAQIDKPAPRARGGGGGKRSSLAQSANAGKAGTPAVEEAVKEEGGADALPGEKVNGRGKKGKEDEPYRPKGGSSRPSKRKRGGDTDKAEPKNTKRPKGGAS</sequence>
<dbReference type="GO" id="GO:0006338">
    <property type="term" value="P:chromatin remodeling"/>
    <property type="evidence" value="ECO:0007669"/>
    <property type="project" value="InterPro"/>
</dbReference>
<reference evidence="5 6" key="1">
    <citation type="submission" date="2019-04" db="EMBL/GenBank/DDBJ databases">
        <title>High contiguity whole genome sequence and gene annotation resource for two Venturia nashicola isolates.</title>
        <authorList>
            <person name="Prokchorchik M."/>
            <person name="Won K."/>
            <person name="Lee Y."/>
            <person name="Choi E.D."/>
            <person name="Segonzac C."/>
            <person name="Sohn K.H."/>
        </authorList>
    </citation>
    <scope>NUCLEOTIDE SEQUENCE [LARGE SCALE GENOMIC DNA]</scope>
    <source>
        <strain evidence="5 6">PRI2</strain>
    </source>
</reference>
<dbReference type="InterPro" id="IPR032742">
    <property type="entry name" value="Iec3_N"/>
</dbReference>
<keyword evidence="6" id="KW-1185">Reference proteome</keyword>
<dbReference type="Pfam" id="PF24244">
    <property type="entry name" value="Iec3-like_M"/>
    <property type="match status" value="1"/>
</dbReference>
<dbReference type="AlphaFoldDB" id="A0A4Z1P600"/>
<evidence type="ECO:0000259" key="3">
    <source>
        <dbReference type="Pfam" id="PF14612"/>
    </source>
</evidence>
<dbReference type="EMBL" id="SNSC02000016">
    <property type="protein sequence ID" value="TID17389.1"/>
    <property type="molecule type" value="Genomic_DNA"/>
</dbReference>
<feature type="domain" description="INO80 complex subunit 3-like middle region" evidence="4">
    <location>
        <begin position="122"/>
        <end position="223"/>
    </location>
</feature>
<accession>A0A4Z1P600</accession>
<dbReference type="GO" id="GO:0031011">
    <property type="term" value="C:Ino80 complex"/>
    <property type="evidence" value="ECO:0007669"/>
    <property type="project" value="InterPro"/>
</dbReference>
<evidence type="ECO:0000256" key="2">
    <source>
        <dbReference type="SAM" id="MobiDB-lite"/>
    </source>
</evidence>
<dbReference type="Proteomes" id="UP000298493">
    <property type="component" value="Unassembled WGS sequence"/>
</dbReference>
<feature type="compositionally biased region" description="Basic and acidic residues" evidence="2">
    <location>
        <begin position="218"/>
        <end position="230"/>
    </location>
</feature>
<evidence type="ECO:0000256" key="1">
    <source>
        <dbReference type="SAM" id="Coils"/>
    </source>
</evidence>
<feature type="domain" description="INO80 complex subunit 3 N-terminal" evidence="3">
    <location>
        <begin position="34"/>
        <end position="93"/>
    </location>
</feature>
<feature type="coiled-coil region" evidence="1">
    <location>
        <begin position="61"/>
        <end position="88"/>
    </location>
</feature>
<feature type="region of interest" description="Disordered" evidence="2">
    <location>
        <begin position="218"/>
        <end position="323"/>
    </location>
</feature>
<evidence type="ECO:0000313" key="6">
    <source>
        <dbReference type="Proteomes" id="UP000298493"/>
    </source>
</evidence>
<organism evidence="5 6">
    <name type="scientific">Venturia nashicola</name>
    <dbReference type="NCBI Taxonomy" id="86259"/>
    <lineage>
        <taxon>Eukaryota</taxon>
        <taxon>Fungi</taxon>
        <taxon>Dikarya</taxon>
        <taxon>Ascomycota</taxon>
        <taxon>Pezizomycotina</taxon>
        <taxon>Dothideomycetes</taxon>
        <taxon>Pleosporomycetidae</taxon>
        <taxon>Venturiales</taxon>
        <taxon>Venturiaceae</taxon>
        <taxon>Venturia</taxon>
    </lineage>
</organism>
<keyword evidence="1" id="KW-0175">Coiled coil</keyword>
<gene>
    <name evidence="5" type="ORF">E6O75_ATG08135</name>
</gene>
<protein>
    <submittedName>
        <fullName evidence="5">ATPase</fullName>
    </submittedName>
</protein>
<dbReference type="Pfam" id="PF14612">
    <property type="entry name" value="Ino80_Iec3"/>
    <property type="match status" value="1"/>
</dbReference>
<evidence type="ECO:0000259" key="4">
    <source>
        <dbReference type="Pfam" id="PF24244"/>
    </source>
</evidence>
<name>A0A4Z1P600_9PEZI</name>
<proteinExistence type="predicted"/>
<feature type="region of interest" description="Disordered" evidence="2">
    <location>
        <begin position="90"/>
        <end position="110"/>
    </location>
</feature>